<dbReference type="SUPFAM" id="SSF101960">
    <property type="entry name" value="Stabilizer of iron transporter SufD"/>
    <property type="match status" value="1"/>
</dbReference>
<dbReference type="InterPro" id="IPR045595">
    <property type="entry name" value="SufBD_N"/>
</dbReference>
<organism evidence="3 4">
    <name type="scientific">Candidatus Methanofishera endochildressiae</name>
    <dbReference type="NCBI Taxonomy" id="2738884"/>
    <lineage>
        <taxon>Bacteria</taxon>
        <taxon>Pseudomonadati</taxon>
        <taxon>Pseudomonadota</taxon>
        <taxon>Gammaproteobacteria</taxon>
        <taxon>Candidatus Methanofishera</taxon>
    </lineage>
</organism>
<sequence length="86" mass="9626">MSADQIVSQYPAEYAKFADALPGQSVAWLRLLRQDAAEQFSAQGFPSLREEEWRYTNVSAIEKKLFSPATSSEIGAIDIESLNHTF</sequence>
<dbReference type="EMBL" id="JACCHS010000174">
    <property type="protein sequence ID" value="NYT47542.1"/>
    <property type="molecule type" value="Genomic_DNA"/>
</dbReference>
<comment type="caution">
    <text evidence="3">The sequence shown here is derived from an EMBL/GenBank/DDBJ whole genome shotgun (WGS) entry which is preliminary data.</text>
</comment>
<dbReference type="Pfam" id="PF19295">
    <property type="entry name" value="SufBD_N"/>
    <property type="match status" value="1"/>
</dbReference>
<evidence type="ECO:0000313" key="4">
    <source>
        <dbReference type="Proteomes" id="UP000537890"/>
    </source>
</evidence>
<gene>
    <name evidence="3" type="ORF">H0A75_08245</name>
</gene>
<feature type="domain" description="SUF system FeS cluster assembly SufBD N-terminal" evidence="2">
    <location>
        <begin position="7"/>
        <end position="63"/>
    </location>
</feature>
<evidence type="ECO:0000313" key="3">
    <source>
        <dbReference type="EMBL" id="NYT47542.1"/>
    </source>
</evidence>
<evidence type="ECO:0000256" key="1">
    <source>
        <dbReference type="ARBA" id="ARBA00043967"/>
    </source>
</evidence>
<dbReference type="AlphaFoldDB" id="A0A7Z0SEA0"/>
<reference evidence="3 4" key="1">
    <citation type="submission" date="2020-05" db="EMBL/GenBank/DDBJ databases">
        <title>Horizontal transmission and recombination maintain forever young bacterial symbiont genomes.</title>
        <authorList>
            <person name="Russell S.L."/>
            <person name="Pepper-Tunick E."/>
            <person name="Svedberg J."/>
            <person name="Byrne A."/>
            <person name="Ruelas Castillo J."/>
            <person name="Vollmers C."/>
            <person name="Beinart R.A."/>
            <person name="Corbett-Detig R."/>
        </authorList>
    </citation>
    <scope>NUCLEOTIDE SEQUENCE [LARGE SCALE GENOMIC DNA]</scope>
    <source>
        <strain evidence="3">4727-3</strain>
    </source>
</reference>
<comment type="similarity">
    <text evidence="1">Belongs to the iron-sulfur cluster assembly SufBD family.</text>
</comment>
<dbReference type="Proteomes" id="UP000537890">
    <property type="component" value="Unassembled WGS sequence"/>
</dbReference>
<protein>
    <recommendedName>
        <fullName evidence="2">SUF system FeS cluster assembly SufBD N-terminal domain-containing protein</fullName>
    </recommendedName>
</protein>
<accession>A0A7Z0SEA0</accession>
<dbReference type="InterPro" id="IPR037284">
    <property type="entry name" value="SUF_FeS_clus_asmbl_SufBD_sf"/>
</dbReference>
<proteinExistence type="inferred from homology"/>
<name>A0A7Z0SEA0_9GAMM</name>
<evidence type="ECO:0000259" key="2">
    <source>
        <dbReference type="Pfam" id="PF19295"/>
    </source>
</evidence>